<dbReference type="Proteomes" id="UP000184139">
    <property type="component" value="Unassembled WGS sequence"/>
</dbReference>
<gene>
    <name evidence="1" type="ORF">SAMN02745124_03325</name>
</gene>
<dbReference type="RefSeq" id="WP_073377737.1">
    <property type="nucleotide sequence ID" value="NZ_FQXS01000023.1"/>
</dbReference>
<reference evidence="1 2" key="1">
    <citation type="submission" date="2016-11" db="EMBL/GenBank/DDBJ databases">
        <authorList>
            <person name="Jaros S."/>
            <person name="Januszkiewicz K."/>
            <person name="Wedrychowicz H."/>
        </authorList>
    </citation>
    <scope>NUCLEOTIDE SEQUENCE [LARGE SCALE GENOMIC DNA]</scope>
    <source>
        <strain evidence="1 2">DSM 9705</strain>
    </source>
</reference>
<protein>
    <submittedName>
        <fullName evidence="1">Uncharacterized protein</fullName>
    </submittedName>
</protein>
<accession>A0A1M5XTB4</accession>
<evidence type="ECO:0000313" key="2">
    <source>
        <dbReference type="Proteomes" id="UP000184139"/>
    </source>
</evidence>
<proteinExistence type="predicted"/>
<keyword evidence="2" id="KW-1185">Reference proteome</keyword>
<name>A0A1M5XTB4_9BACT</name>
<dbReference type="OrthoDB" id="9939978at2"/>
<organism evidence="1 2">
    <name type="scientific">Desulfofustis glycolicus DSM 9705</name>
    <dbReference type="NCBI Taxonomy" id="1121409"/>
    <lineage>
        <taxon>Bacteria</taxon>
        <taxon>Pseudomonadati</taxon>
        <taxon>Thermodesulfobacteriota</taxon>
        <taxon>Desulfobulbia</taxon>
        <taxon>Desulfobulbales</taxon>
        <taxon>Desulfocapsaceae</taxon>
        <taxon>Desulfofustis</taxon>
    </lineage>
</organism>
<sequence length="144" mass="16113">MKRYLTIVISLTLLFYSSQFLYAGHEGQLYWLVGDDQENFFLYNTFDLYQGAENAIDQACLQAPGIGTFSGEIRVPSSLNFPAEKAGYCQNNRPLVPGTFDGNLYYAFLYCNGDKREMMDDSSCEVPSAVLDLESNQGPPCLVD</sequence>
<evidence type="ECO:0000313" key="1">
    <source>
        <dbReference type="EMBL" id="SHI03016.1"/>
    </source>
</evidence>
<dbReference type="EMBL" id="FQXS01000023">
    <property type="protein sequence ID" value="SHI03016.1"/>
    <property type="molecule type" value="Genomic_DNA"/>
</dbReference>
<dbReference type="AlphaFoldDB" id="A0A1M5XTB4"/>